<proteinExistence type="predicted"/>
<evidence type="ECO:0000313" key="1">
    <source>
        <dbReference type="EMBL" id="MCM3716268.1"/>
    </source>
</evidence>
<dbReference type="AlphaFoldDB" id="A0A9X2DTU3"/>
<keyword evidence="2" id="KW-1185">Reference proteome</keyword>
<comment type="caution">
    <text evidence="1">The sequence shown here is derived from an EMBL/GenBank/DDBJ whole genome shotgun (WGS) entry which is preliminary data.</text>
</comment>
<accession>A0A9X2DTU3</accession>
<name>A0A9X2DTU3_9BACI</name>
<evidence type="ECO:0000313" key="2">
    <source>
        <dbReference type="Proteomes" id="UP001139179"/>
    </source>
</evidence>
<reference evidence="1" key="1">
    <citation type="submission" date="2022-05" db="EMBL/GenBank/DDBJ databases">
        <title>Comparative Genomics of Spacecraft Associated Microbes.</title>
        <authorList>
            <person name="Tran M.T."/>
            <person name="Wright A."/>
            <person name="Seuylemezian A."/>
            <person name="Eisen J."/>
            <person name="Coil D."/>
        </authorList>
    </citation>
    <scope>NUCLEOTIDE SEQUENCE</scope>
    <source>
        <strain evidence="1">214.1.1</strain>
    </source>
</reference>
<dbReference type="RefSeq" id="WP_251224939.1">
    <property type="nucleotide sequence ID" value="NZ_JAMBOL010000033.1"/>
</dbReference>
<organism evidence="1 2">
    <name type="scientific">Halalkalibacter oceani</name>
    <dbReference type="NCBI Taxonomy" id="1653776"/>
    <lineage>
        <taxon>Bacteria</taxon>
        <taxon>Bacillati</taxon>
        <taxon>Bacillota</taxon>
        <taxon>Bacilli</taxon>
        <taxon>Bacillales</taxon>
        <taxon>Bacillaceae</taxon>
        <taxon>Halalkalibacter</taxon>
    </lineage>
</organism>
<gene>
    <name evidence="1" type="ORF">M3202_19680</name>
</gene>
<sequence>MLIILVTSFFVGIGMILKIRKYYHENPTIKMQIKKEPSSVSETMEQLDKKVQFKKSMFQRYGWIGLFIEQKDIEEPSSDEALFFNLGEPIELKKVKEK</sequence>
<dbReference type="EMBL" id="JAMBOL010000033">
    <property type="protein sequence ID" value="MCM3716268.1"/>
    <property type="molecule type" value="Genomic_DNA"/>
</dbReference>
<protein>
    <submittedName>
        <fullName evidence="1">Uncharacterized protein</fullName>
    </submittedName>
</protein>
<dbReference type="Proteomes" id="UP001139179">
    <property type="component" value="Unassembled WGS sequence"/>
</dbReference>